<keyword evidence="1" id="KW-1133">Transmembrane helix</keyword>
<dbReference type="OrthoDB" id="5784238at2"/>
<dbReference type="CDD" id="cd02947">
    <property type="entry name" value="TRX_family"/>
    <property type="match status" value="1"/>
</dbReference>
<dbReference type="InterPro" id="IPR036249">
    <property type="entry name" value="Thioredoxin-like_sf"/>
</dbReference>
<dbReference type="KEGG" id="tgr:Tgr7_0162"/>
<evidence type="ECO:0000256" key="1">
    <source>
        <dbReference type="SAM" id="Phobius"/>
    </source>
</evidence>
<dbReference type="STRING" id="396588.Tgr7_0162"/>
<gene>
    <name evidence="3" type="ordered locus">Tgr7_0162</name>
</gene>
<dbReference type="AlphaFoldDB" id="B8GTK1"/>
<dbReference type="InterPro" id="IPR013766">
    <property type="entry name" value="Thioredoxin_domain"/>
</dbReference>
<feature type="domain" description="Thioredoxin" evidence="2">
    <location>
        <begin position="48"/>
        <end position="127"/>
    </location>
</feature>
<feature type="transmembrane region" description="Helical" evidence="1">
    <location>
        <begin position="6"/>
        <end position="24"/>
    </location>
</feature>
<reference evidence="3 4" key="1">
    <citation type="journal article" date="2011" name="Stand. Genomic Sci.">
        <title>Complete genome sequence of 'Thioalkalivibrio sulfidophilus' HL-EbGr7.</title>
        <authorList>
            <person name="Muyzer G."/>
            <person name="Sorokin D.Y."/>
            <person name="Mavromatis K."/>
            <person name="Lapidus A."/>
            <person name="Clum A."/>
            <person name="Ivanova N."/>
            <person name="Pati A."/>
            <person name="d'Haeseleer P."/>
            <person name="Woyke T."/>
            <person name="Kyrpides N.C."/>
        </authorList>
    </citation>
    <scope>NUCLEOTIDE SEQUENCE [LARGE SCALE GENOMIC DNA]</scope>
    <source>
        <strain evidence="3 4">HL-EbGR7</strain>
    </source>
</reference>
<keyword evidence="1" id="KW-0472">Membrane</keyword>
<dbReference type="Proteomes" id="UP000002383">
    <property type="component" value="Chromosome"/>
</dbReference>
<dbReference type="Pfam" id="PF00085">
    <property type="entry name" value="Thioredoxin"/>
    <property type="match status" value="1"/>
</dbReference>
<proteinExistence type="predicted"/>
<keyword evidence="4" id="KW-1185">Reference proteome</keyword>
<keyword evidence="1" id="KW-0812">Transmembrane</keyword>
<dbReference type="Gene3D" id="3.40.30.10">
    <property type="entry name" value="Glutaredoxin"/>
    <property type="match status" value="1"/>
</dbReference>
<evidence type="ECO:0000313" key="4">
    <source>
        <dbReference type="Proteomes" id="UP000002383"/>
    </source>
</evidence>
<name>B8GTK1_THISH</name>
<dbReference type="EMBL" id="CP001339">
    <property type="protein sequence ID" value="ACL71261.1"/>
    <property type="molecule type" value="Genomic_DNA"/>
</dbReference>
<accession>B8GTK1</accession>
<evidence type="ECO:0000259" key="2">
    <source>
        <dbReference type="Pfam" id="PF00085"/>
    </source>
</evidence>
<organism evidence="3 4">
    <name type="scientific">Thioalkalivibrio sulfidiphilus (strain HL-EbGR7)</name>
    <dbReference type="NCBI Taxonomy" id="396588"/>
    <lineage>
        <taxon>Bacteria</taxon>
        <taxon>Pseudomonadati</taxon>
        <taxon>Pseudomonadota</taxon>
        <taxon>Gammaproteobacteria</taxon>
        <taxon>Chromatiales</taxon>
        <taxon>Ectothiorhodospiraceae</taxon>
        <taxon>Thioalkalivibrio</taxon>
    </lineage>
</organism>
<dbReference type="RefSeq" id="WP_012636750.1">
    <property type="nucleotide sequence ID" value="NC_011901.1"/>
</dbReference>
<dbReference type="SUPFAM" id="SSF52833">
    <property type="entry name" value="Thioredoxin-like"/>
    <property type="match status" value="1"/>
</dbReference>
<dbReference type="eggNOG" id="COG0526">
    <property type="taxonomic scope" value="Bacteria"/>
</dbReference>
<evidence type="ECO:0000313" key="3">
    <source>
        <dbReference type="EMBL" id="ACL71261.1"/>
    </source>
</evidence>
<protein>
    <submittedName>
        <fullName evidence="3">Thioredoxin domain protein</fullName>
    </submittedName>
</protein>
<dbReference type="HOGENOM" id="CLU_090389_15_0_6"/>
<sequence length="129" mass="14685">MDRLAVFFALLIAAYFGFQFWLLYRTRNQQGRPAPELSDLLDPLLLAKPRLVFYFWSPACPMCGQVTRVIDGLLESRDDIVKINAMEQPELARRFRVMGTPTLLSVSDGRIQRILVGAKSEKAIRELVG</sequence>